<feature type="transmembrane region" description="Helical" evidence="1">
    <location>
        <begin position="124"/>
        <end position="150"/>
    </location>
</feature>
<dbReference type="Proteomes" id="UP000182253">
    <property type="component" value="Unassembled WGS sequence"/>
</dbReference>
<reference evidence="3 4" key="1">
    <citation type="journal article" date="2016" name="Nat. Commun.">
        <title>Thousands of microbial genomes shed light on interconnected biogeochemical processes in an aquifer system.</title>
        <authorList>
            <person name="Anantharaman K."/>
            <person name="Brown C.T."/>
            <person name="Hug L.A."/>
            <person name="Sharon I."/>
            <person name="Castelle C.J."/>
            <person name="Probst A.J."/>
            <person name="Thomas B.C."/>
            <person name="Singh A."/>
            <person name="Wilkins M.J."/>
            <person name="Karaoz U."/>
            <person name="Brodie E.L."/>
            <person name="Williams K.H."/>
            <person name="Hubbard S.S."/>
            <person name="Banfield J.F."/>
        </authorList>
    </citation>
    <scope>NUCLEOTIDE SEQUENCE [LARGE SCALE GENOMIC DNA]</scope>
</reference>
<feature type="transmembrane region" description="Helical" evidence="1">
    <location>
        <begin position="162"/>
        <end position="180"/>
    </location>
</feature>
<keyword evidence="1" id="KW-0472">Membrane</keyword>
<protein>
    <recommendedName>
        <fullName evidence="5">DUF4203 domain-containing protein</fullName>
    </recommendedName>
</protein>
<keyword evidence="2" id="KW-0732">Signal</keyword>
<name>A0A1F6UXU0_9BACT</name>
<sequence length="275" mass="31035">MKNLLLISFLLIFLVSDAQITEVDTVYNQDSTGKVIALAVTKKSEVLTTFNVPSNFSFSQSEFAILSKEGGVVKQVKKDKDILVELFPPKVVERFAVKEYERRGENVLISDVGEILALNDKLHFFPAIFIALLVFPFFCLLILSISNAYIEGNGIFNRFARLRLLLSFFLFIGFLIIQQKTTDNDFLTLIIAGVIMGALIGIVSAKNNIKDTLVVALGMWLVGSAVVIMSVFRPTWEAFWQYIWYLTGVMTLCFIIREIIQYYRQARKSTASIGI</sequence>
<feature type="signal peptide" evidence="2">
    <location>
        <begin position="1"/>
        <end position="18"/>
    </location>
</feature>
<evidence type="ECO:0000256" key="2">
    <source>
        <dbReference type="SAM" id="SignalP"/>
    </source>
</evidence>
<feature type="chain" id="PRO_5009225751" description="DUF4203 domain-containing protein" evidence="2">
    <location>
        <begin position="19"/>
        <end position="275"/>
    </location>
</feature>
<feature type="transmembrane region" description="Helical" evidence="1">
    <location>
        <begin position="212"/>
        <end position="232"/>
    </location>
</feature>
<organism evidence="3 4">
    <name type="scientific">Candidatus Nomurabacteria bacterium RIFCSPHIGHO2_01_FULL_39_9</name>
    <dbReference type="NCBI Taxonomy" id="1801735"/>
    <lineage>
        <taxon>Bacteria</taxon>
        <taxon>Candidatus Nomuraibacteriota</taxon>
    </lineage>
</organism>
<dbReference type="AlphaFoldDB" id="A0A1F6UXU0"/>
<accession>A0A1F6UXU0</accession>
<evidence type="ECO:0000313" key="4">
    <source>
        <dbReference type="Proteomes" id="UP000182253"/>
    </source>
</evidence>
<dbReference type="EMBL" id="MFTL01000002">
    <property type="protein sequence ID" value="OGI62192.1"/>
    <property type="molecule type" value="Genomic_DNA"/>
</dbReference>
<keyword evidence="1" id="KW-0812">Transmembrane</keyword>
<keyword evidence="1" id="KW-1133">Transmembrane helix</keyword>
<proteinExistence type="predicted"/>
<comment type="caution">
    <text evidence="3">The sequence shown here is derived from an EMBL/GenBank/DDBJ whole genome shotgun (WGS) entry which is preliminary data.</text>
</comment>
<feature type="transmembrane region" description="Helical" evidence="1">
    <location>
        <begin position="238"/>
        <end position="260"/>
    </location>
</feature>
<evidence type="ECO:0008006" key="5">
    <source>
        <dbReference type="Google" id="ProtNLM"/>
    </source>
</evidence>
<evidence type="ECO:0000256" key="1">
    <source>
        <dbReference type="SAM" id="Phobius"/>
    </source>
</evidence>
<evidence type="ECO:0000313" key="3">
    <source>
        <dbReference type="EMBL" id="OGI62192.1"/>
    </source>
</evidence>
<feature type="transmembrane region" description="Helical" evidence="1">
    <location>
        <begin position="186"/>
        <end position="205"/>
    </location>
</feature>
<gene>
    <name evidence="3" type="ORF">A2645_00160</name>
</gene>